<dbReference type="AlphaFoldDB" id="A0A2P7YS30"/>
<dbReference type="GO" id="GO:0045275">
    <property type="term" value="C:respiratory chain complex III"/>
    <property type="evidence" value="ECO:0007669"/>
    <property type="project" value="InterPro"/>
</dbReference>
<dbReference type="VEuPathDB" id="FungiDB:C7M61_002703"/>
<dbReference type="Proteomes" id="UP000241107">
    <property type="component" value="Unassembled WGS sequence"/>
</dbReference>
<comment type="subcellular location">
    <subcellularLocation>
        <location evidence="2">Cytoplasm</location>
    </subcellularLocation>
    <subcellularLocation>
        <location evidence="1">Mitochondrion inner membrane</location>
        <topology evidence="1">Single-pass membrane protein</topology>
    </subcellularLocation>
</comment>
<organism evidence="22 23">
    <name type="scientific">Candidozyma pseudohaemuli</name>
    <dbReference type="NCBI Taxonomy" id="418784"/>
    <lineage>
        <taxon>Eukaryota</taxon>
        <taxon>Fungi</taxon>
        <taxon>Dikarya</taxon>
        <taxon>Ascomycota</taxon>
        <taxon>Saccharomycotina</taxon>
        <taxon>Pichiomycetes</taxon>
        <taxon>Metschnikowiaceae</taxon>
        <taxon>Candidozyma</taxon>
    </lineage>
</organism>
<dbReference type="InterPro" id="IPR008027">
    <property type="entry name" value="QCR9"/>
</dbReference>
<evidence type="ECO:0000256" key="5">
    <source>
        <dbReference type="ARBA" id="ARBA00013160"/>
    </source>
</evidence>
<accession>A0A2P7YS30</accession>
<sequence length="469" mass="52213">MNSEEQFELITRGLQEVLNPQIIKDVLEKEKRPLKVYWGTAPTGKPHCGYFVPMVKLGHFLKAGCEVTVLVADLHAYLDNMKAPLEVVQHRAKYYEMVIKAILKSINVPIDKLKFVVGSSYQLNGDYTMDIFKLSNKVSQNDAKRAGADVVKQVANPLLSGLIYPLMQALDEHYLDVDAQFGGVDQRKIFVLAEENLTGIGYKKRAHLMNPMVPGLGQGGKMSASDPNSKIDIIEEPKVVKKKIGAAFCAPGDADNGLIAFVQNVIQPIHELKTGVTGSFEFFVDRPEKYGGPIQYDTLDSLKEAFISGELSPVDLKTGVSDKINELLKPIREEYDSNVEFQKAAADGYPVEVKEKKVKKVKNKGSRYPGGLKDATVADKVESTTEALQELKTAYRPSIIFVYLLTQKLSALIKRNSLYVATIFGGAFAFQAFFDSAVTRWYENHNKGKLWKDVKTKFLEGGDDDEDDE</sequence>
<evidence type="ECO:0000256" key="3">
    <source>
        <dbReference type="ARBA" id="ARBA00005594"/>
    </source>
</evidence>
<evidence type="ECO:0000256" key="14">
    <source>
        <dbReference type="ARBA" id="ARBA00022917"/>
    </source>
</evidence>
<comment type="catalytic activity">
    <reaction evidence="20 21">
        <text>tRNA(Tyr) + L-tyrosine + ATP = L-tyrosyl-tRNA(Tyr) + AMP + diphosphate + H(+)</text>
        <dbReference type="Rhea" id="RHEA:10220"/>
        <dbReference type="Rhea" id="RHEA-COMP:9706"/>
        <dbReference type="Rhea" id="RHEA-COMP:9707"/>
        <dbReference type="ChEBI" id="CHEBI:15378"/>
        <dbReference type="ChEBI" id="CHEBI:30616"/>
        <dbReference type="ChEBI" id="CHEBI:33019"/>
        <dbReference type="ChEBI" id="CHEBI:58315"/>
        <dbReference type="ChEBI" id="CHEBI:78442"/>
        <dbReference type="ChEBI" id="CHEBI:78536"/>
        <dbReference type="ChEBI" id="CHEBI:456215"/>
        <dbReference type="EC" id="6.1.1.1"/>
    </reaction>
</comment>
<evidence type="ECO:0000256" key="4">
    <source>
        <dbReference type="ARBA" id="ARBA00007856"/>
    </source>
</evidence>
<evidence type="ECO:0000256" key="19">
    <source>
        <dbReference type="ARBA" id="ARBA00023146"/>
    </source>
</evidence>
<evidence type="ECO:0000256" key="17">
    <source>
        <dbReference type="ARBA" id="ARBA00023128"/>
    </source>
</evidence>
<comment type="similarity">
    <text evidence="3 21">Belongs to the class-I aminoacyl-tRNA synthetase family.</text>
</comment>
<keyword evidence="17" id="KW-0496">Mitochondrion</keyword>
<dbReference type="InterPro" id="IPR014729">
    <property type="entry name" value="Rossmann-like_a/b/a_fold"/>
</dbReference>
<dbReference type="PANTHER" id="PTHR46264">
    <property type="entry name" value="TYROSINE-TRNA LIGASE"/>
    <property type="match status" value="1"/>
</dbReference>
<gene>
    <name evidence="22" type="ORF">C7M61_002703</name>
</gene>
<evidence type="ECO:0000256" key="9">
    <source>
        <dbReference type="ARBA" id="ARBA00022660"/>
    </source>
</evidence>
<reference evidence="22 23" key="1">
    <citation type="submission" date="2018-03" db="EMBL/GenBank/DDBJ databases">
        <title>Candida pseudohaemulonii genome assembly and annotation.</title>
        <authorList>
            <person name="Munoz J.F."/>
            <person name="Gade L.G."/>
            <person name="Chow N.A."/>
            <person name="Litvintseva A.P."/>
            <person name="Loparev V.N."/>
            <person name="Cuomo C.A."/>
        </authorList>
    </citation>
    <scope>NUCLEOTIDE SEQUENCE [LARGE SCALE GENOMIC DNA]</scope>
    <source>
        <strain evidence="22 23">B12108</strain>
    </source>
</reference>
<dbReference type="NCBIfam" id="NF006330">
    <property type="entry name" value="PRK08560.1"/>
    <property type="match status" value="1"/>
</dbReference>
<dbReference type="Gene3D" id="1.20.5.260">
    <property type="entry name" value="Cytochrome b-c1 complex subunit 9"/>
    <property type="match status" value="1"/>
</dbReference>
<dbReference type="InterPro" id="IPR002305">
    <property type="entry name" value="aa-tRNA-synth_Ic"/>
</dbReference>
<name>A0A2P7YS30_9ASCO</name>
<evidence type="ECO:0000256" key="12">
    <source>
        <dbReference type="ARBA" id="ARBA00022792"/>
    </source>
</evidence>
<protein>
    <recommendedName>
        <fullName evidence="5 21">Tyrosine--tRNA ligase</fullName>
        <ecNumber evidence="5 21">6.1.1.1</ecNumber>
    </recommendedName>
    <alternativeName>
        <fullName evidence="21">Tyrosyl-tRNA synthetase</fullName>
    </alternativeName>
</protein>
<evidence type="ECO:0000256" key="16">
    <source>
        <dbReference type="ARBA" id="ARBA00022989"/>
    </source>
</evidence>
<dbReference type="FunFam" id="3.40.50.620:FF:000040">
    <property type="entry name" value="Tyrosine--tRNA ligase"/>
    <property type="match status" value="1"/>
</dbReference>
<dbReference type="Gene3D" id="3.40.50.620">
    <property type="entry name" value="HUPs"/>
    <property type="match status" value="1"/>
</dbReference>
<evidence type="ECO:0000256" key="8">
    <source>
        <dbReference type="ARBA" id="ARBA00022598"/>
    </source>
</evidence>
<keyword evidence="15" id="KW-0249">Electron transport</keyword>
<keyword evidence="18" id="KW-0472">Membrane</keyword>
<dbReference type="PANTHER" id="PTHR46264:SF4">
    <property type="entry name" value="TYROSINE--TRNA LIGASE, CYTOPLASMIC"/>
    <property type="match status" value="1"/>
</dbReference>
<keyword evidence="7" id="KW-0963">Cytoplasm</keyword>
<dbReference type="InterPro" id="IPR036656">
    <property type="entry name" value="QCR9_sf"/>
</dbReference>
<keyword evidence="13 21" id="KW-0067">ATP-binding</keyword>
<dbReference type="Gene3D" id="1.10.240.10">
    <property type="entry name" value="Tyrosyl-Transfer RNA Synthetase"/>
    <property type="match status" value="1"/>
</dbReference>
<evidence type="ECO:0000256" key="11">
    <source>
        <dbReference type="ARBA" id="ARBA00022741"/>
    </source>
</evidence>
<evidence type="ECO:0000256" key="13">
    <source>
        <dbReference type="ARBA" id="ARBA00022840"/>
    </source>
</evidence>
<dbReference type="GeneID" id="36566092"/>
<dbReference type="GO" id="GO:0006122">
    <property type="term" value="P:mitochondrial electron transport, ubiquinol to cytochrome c"/>
    <property type="evidence" value="ECO:0007669"/>
    <property type="project" value="InterPro"/>
</dbReference>
<evidence type="ECO:0000313" key="22">
    <source>
        <dbReference type="EMBL" id="PSK38764.1"/>
    </source>
</evidence>
<dbReference type="SUPFAM" id="SSF52374">
    <property type="entry name" value="Nucleotidylyl transferase"/>
    <property type="match status" value="1"/>
</dbReference>
<dbReference type="EMBL" id="PYFQ01000005">
    <property type="protein sequence ID" value="PSK38764.1"/>
    <property type="molecule type" value="Genomic_DNA"/>
</dbReference>
<dbReference type="RefSeq" id="XP_024713996.1">
    <property type="nucleotide sequence ID" value="XM_024858070.1"/>
</dbReference>
<dbReference type="GO" id="GO:0004831">
    <property type="term" value="F:tyrosine-tRNA ligase activity"/>
    <property type="evidence" value="ECO:0007669"/>
    <property type="project" value="UniProtKB-EC"/>
</dbReference>
<dbReference type="SUPFAM" id="SSF81514">
    <property type="entry name" value="Subunit X (non-heme 7 kDa protein) of cytochrome bc1 complex (Ubiquinol-cytochrome c reductase)"/>
    <property type="match status" value="1"/>
</dbReference>
<dbReference type="CDD" id="cd00805">
    <property type="entry name" value="TyrRS_core"/>
    <property type="match status" value="1"/>
</dbReference>
<dbReference type="FunFam" id="1.20.5.260:FF:000001">
    <property type="entry name" value="Cytochrome b-c1 complex subunit 9"/>
    <property type="match status" value="1"/>
</dbReference>
<dbReference type="GO" id="GO:0006437">
    <property type="term" value="P:tyrosyl-tRNA aminoacylation"/>
    <property type="evidence" value="ECO:0007669"/>
    <property type="project" value="EnsemblFungi"/>
</dbReference>
<evidence type="ECO:0000256" key="10">
    <source>
        <dbReference type="ARBA" id="ARBA00022692"/>
    </source>
</evidence>
<keyword evidence="6" id="KW-0813">Transport</keyword>
<comment type="caution">
    <text evidence="22">The sequence shown here is derived from an EMBL/GenBank/DDBJ whole genome shotgun (WGS) entry which is preliminary data.</text>
</comment>
<evidence type="ECO:0000256" key="6">
    <source>
        <dbReference type="ARBA" id="ARBA00022448"/>
    </source>
</evidence>
<evidence type="ECO:0000256" key="20">
    <source>
        <dbReference type="ARBA" id="ARBA00048248"/>
    </source>
</evidence>
<comment type="similarity">
    <text evidence="4">Belongs to the UQCR10/QCR9 family.</text>
</comment>
<dbReference type="InterPro" id="IPR050489">
    <property type="entry name" value="Tyr-tRNA_synthase"/>
</dbReference>
<evidence type="ECO:0000256" key="2">
    <source>
        <dbReference type="ARBA" id="ARBA00004496"/>
    </source>
</evidence>
<dbReference type="InterPro" id="IPR002307">
    <property type="entry name" value="Tyr-tRNA-ligase"/>
</dbReference>
<evidence type="ECO:0000256" key="7">
    <source>
        <dbReference type="ARBA" id="ARBA00022490"/>
    </source>
</evidence>
<keyword evidence="8 21" id="KW-0436">Ligase</keyword>
<dbReference type="NCBIfam" id="TIGR00234">
    <property type="entry name" value="tyrS"/>
    <property type="match status" value="1"/>
</dbReference>
<evidence type="ECO:0000313" key="23">
    <source>
        <dbReference type="Proteomes" id="UP000241107"/>
    </source>
</evidence>
<keyword evidence="16" id="KW-1133">Transmembrane helix</keyword>
<dbReference type="EC" id="6.1.1.1" evidence="5 21"/>
<dbReference type="OrthoDB" id="197206at2759"/>
<keyword evidence="23" id="KW-1185">Reference proteome</keyword>
<keyword evidence="9" id="KW-0679">Respiratory chain</keyword>
<dbReference type="GO" id="GO:1990825">
    <property type="term" value="F:sequence-specific mRNA binding"/>
    <property type="evidence" value="ECO:0007669"/>
    <property type="project" value="EnsemblFungi"/>
</dbReference>
<dbReference type="Pfam" id="PF00579">
    <property type="entry name" value="tRNA-synt_1b"/>
    <property type="match status" value="1"/>
</dbReference>
<dbReference type="GO" id="GO:0005524">
    <property type="term" value="F:ATP binding"/>
    <property type="evidence" value="ECO:0007669"/>
    <property type="project" value="UniProtKB-KW"/>
</dbReference>
<evidence type="ECO:0000256" key="18">
    <source>
        <dbReference type="ARBA" id="ARBA00023136"/>
    </source>
</evidence>
<evidence type="ECO:0000256" key="15">
    <source>
        <dbReference type="ARBA" id="ARBA00022982"/>
    </source>
</evidence>
<dbReference type="GO" id="GO:0005743">
    <property type="term" value="C:mitochondrial inner membrane"/>
    <property type="evidence" value="ECO:0007669"/>
    <property type="project" value="UniProtKB-SubCell"/>
</dbReference>
<dbReference type="PRINTS" id="PR01040">
    <property type="entry name" value="TRNASYNTHTYR"/>
</dbReference>
<keyword evidence="14 21" id="KW-0648">Protein biosynthesis</keyword>
<dbReference type="GO" id="GO:0005634">
    <property type="term" value="C:nucleus"/>
    <property type="evidence" value="ECO:0007669"/>
    <property type="project" value="EnsemblFungi"/>
</dbReference>
<keyword evidence="11 21" id="KW-0547">Nucleotide-binding</keyword>
<keyword evidence="19 21" id="KW-0030">Aminoacyl-tRNA synthetase</keyword>
<evidence type="ECO:0000256" key="21">
    <source>
        <dbReference type="RuleBase" id="RU361234"/>
    </source>
</evidence>
<proteinExistence type="inferred from homology"/>
<evidence type="ECO:0000256" key="1">
    <source>
        <dbReference type="ARBA" id="ARBA00004434"/>
    </source>
</evidence>
<keyword evidence="10" id="KW-0812">Transmembrane</keyword>
<dbReference type="Pfam" id="PF05365">
    <property type="entry name" value="UCR_UQCRX_QCR9"/>
    <property type="match status" value="1"/>
</dbReference>
<dbReference type="STRING" id="418784.A0A2P7YS30"/>
<keyword evidence="12" id="KW-0999">Mitochondrion inner membrane</keyword>